<dbReference type="PANTHER" id="PTHR34477:SF1">
    <property type="entry name" value="UPF0213 PROTEIN YHBQ"/>
    <property type="match status" value="1"/>
</dbReference>
<accession>A0A2M6XBL0</accession>
<dbReference type="PROSITE" id="PS50164">
    <property type="entry name" value="GIY_YIG"/>
    <property type="match status" value="1"/>
</dbReference>
<organism evidence="3 4">
    <name type="scientific">Candidatus Shapirobacteria bacterium CG09_land_8_20_14_0_10_49_15</name>
    <dbReference type="NCBI Taxonomy" id="1974482"/>
    <lineage>
        <taxon>Bacteria</taxon>
        <taxon>Candidatus Shapironibacteriota</taxon>
    </lineage>
</organism>
<sequence length="85" mass="9892">MVYVYILKSLKDKKIYTGYTADLRRRLLEHQDGKVKSTKKRLPLNLIYYEAYASKKDALAREKYLKSGGKAKNVLKLQLKNSLNP</sequence>
<evidence type="ECO:0000313" key="3">
    <source>
        <dbReference type="EMBL" id="PIU02379.1"/>
    </source>
</evidence>
<dbReference type="EMBL" id="PEZK01000010">
    <property type="protein sequence ID" value="PIU02379.1"/>
    <property type="molecule type" value="Genomic_DNA"/>
</dbReference>
<dbReference type="SMART" id="SM00465">
    <property type="entry name" value="GIYc"/>
    <property type="match status" value="1"/>
</dbReference>
<feature type="domain" description="GIY-YIG" evidence="2">
    <location>
        <begin position="1"/>
        <end position="75"/>
    </location>
</feature>
<protein>
    <submittedName>
        <fullName evidence="3">Excinuclease ABC subunit C</fullName>
    </submittedName>
</protein>
<dbReference type="Gene3D" id="3.40.1440.10">
    <property type="entry name" value="GIY-YIG endonuclease"/>
    <property type="match status" value="1"/>
</dbReference>
<evidence type="ECO:0000313" key="4">
    <source>
        <dbReference type="Proteomes" id="UP000231214"/>
    </source>
</evidence>
<dbReference type="InterPro" id="IPR035901">
    <property type="entry name" value="GIY-YIG_endonuc_sf"/>
</dbReference>
<reference evidence="4" key="1">
    <citation type="submission" date="2017-09" db="EMBL/GenBank/DDBJ databases">
        <title>Depth-based differentiation of microbial function through sediment-hosted aquifers and enrichment of novel symbionts in the deep terrestrial subsurface.</title>
        <authorList>
            <person name="Probst A.J."/>
            <person name="Ladd B."/>
            <person name="Jarett J.K."/>
            <person name="Geller-Mcgrath D.E."/>
            <person name="Sieber C.M.K."/>
            <person name="Emerson J.B."/>
            <person name="Anantharaman K."/>
            <person name="Thomas B.C."/>
            <person name="Malmstrom R."/>
            <person name="Stieglmeier M."/>
            <person name="Klingl A."/>
            <person name="Woyke T."/>
            <person name="Ryan C.M."/>
            <person name="Banfield J.F."/>
        </authorList>
    </citation>
    <scope>NUCLEOTIDE SEQUENCE [LARGE SCALE GENOMIC DNA]</scope>
</reference>
<gene>
    <name evidence="3" type="ORF">COT66_00655</name>
</gene>
<evidence type="ECO:0000256" key="1">
    <source>
        <dbReference type="ARBA" id="ARBA00007435"/>
    </source>
</evidence>
<dbReference type="Pfam" id="PF01541">
    <property type="entry name" value="GIY-YIG"/>
    <property type="match status" value="1"/>
</dbReference>
<dbReference type="CDD" id="cd10449">
    <property type="entry name" value="GIY-YIG_SLX1_like"/>
    <property type="match status" value="1"/>
</dbReference>
<dbReference type="InterPro" id="IPR000305">
    <property type="entry name" value="GIY-YIG_endonuc"/>
</dbReference>
<dbReference type="InterPro" id="IPR050190">
    <property type="entry name" value="UPF0213_domain"/>
</dbReference>
<dbReference type="AlphaFoldDB" id="A0A2M6XBL0"/>
<dbReference type="SUPFAM" id="SSF82771">
    <property type="entry name" value="GIY-YIG endonuclease"/>
    <property type="match status" value="1"/>
</dbReference>
<dbReference type="PANTHER" id="PTHR34477">
    <property type="entry name" value="UPF0213 PROTEIN YHBQ"/>
    <property type="match status" value="1"/>
</dbReference>
<comment type="similarity">
    <text evidence="1">Belongs to the UPF0213 family.</text>
</comment>
<proteinExistence type="inferred from homology"/>
<evidence type="ECO:0000259" key="2">
    <source>
        <dbReference type="PROSITE" id="PS50164"/>
    </source>
</evidence>
<name>A0A2M6XBL0_9BACT</name>
<dbReference type="Proteomes" id="UP000231214">
    <property type="component" value="Unassembled WGS sequence"/>
</dbReference>
<comment type="caution">
    <text evidence="3">The sequence shown here is derived from an EMBL/GenBank/DDBJ whole genome shotgun (WGS) entry which is preliminary data.</text>
</comment>